<feature type="domain" description="CCHC-type" evidence="3">
    <location>
        <begin position="218"/>
        <end position="233"/>
    </location>
</feature>
<accession>A0A5N5SRT7</accession>
<keyword evidence="5" id="KW-1185">Reference proteome</keyword>
<dbReference type="AlphaFoldDB" id="A0A5N5SRT7"/>
<organism evidence="4 5">
    <name type="scientific">Armadillidium nasatum</name>
    <dbReference type="NCBI Taxonomy" id="96803"/>
    <lineage>
        <taxon>Eukaryota</taxon>
        <taxon>Metazoa</taxon>
        <taxon>Ecdysozoa</taxon>
        <taxon>Arthropoda</taxon>
        <taxon>Crustacea</taxon>
        <taxon>Multicrustacea</taxon>
        <taxon>Malacostraca</taxon>
        <taxon>Eumalacostraca</taxon>
        <taxon>Peracarida</taxon>
        <taxon>Isopoda</taxon>
        <taxon>Oniscidea</taxon>
        <taxon>Crinocheta</taxon>
        <taxon>Armadillidiidae</taxon>
        <taxon>Armadillidium</taxon>
    </lineage>
</organism>
<dbReference type="InterPro" id="IPR036875">
    <property type="entry name" value="Znf_CCHC_sf"/>
</dbReference>
<feature type="compositionally biased region" description="Basic and acidic residues" evidence="2">
    <location>
        <begin position="12"/>
        <end position="26"/>
    </location>
</feature>
<evidence type="ECO:0000256" key="1">
    <source>
        <dbReference type="PROSITE-ProRule" id="PRU00047"/>
    </source>
</evidence>
<keyword evidence="1" id="KW-0863">Zinc-finger</keyword>
<dbReference type="GO" id="GO:0003676">
    <property type="term" value="F:nucleic acid binding"/>
    <property type="evidence" value="ECO:0007669"/>
    <property type="project" value="InterPro"/>
</dbReference>
<evidence type="ECO:0000256" key="2">
    <source>
        <dbReference type="SAM" id="MobiDB-lite"/>
    </source>
</evidence>
<proteinExistence type="predicted"/>
<gene>
    <name evidence="4" type="ORF">Anas_04919</name>
</gene>
<reference evidence="4 5" key="1">
    <citation type="journal article" date="2019" name="PLoS Biol.">
        <title>Sex chromosomes control vertical transmission of feminizing Wolbachia symbionts in an isopod.</title>
        <authorList>
            <person name="Becking T."/>
            <person name="Chebbi M.A."/>
            <person name="Giraud I."/>
            <person name="Moumen B."/>
            <person name="Laverre T."/>
            <person name="Caubet Y."/>
            <person name="Peccoud J."/>
            <person name="Gilbert C."/>
            <person name="Cordaux R."/>
        </authorList>
    </citation>
    <scope>NUCLEOTIDE SEQUENCE [LARGE SCALE GENOMIC DNA]</scope>
    <source>
        <strain evidence="4">ANa2</strain>
        <tissue evidence="4">Whole body excluding digestive tract and cuticle</tissue>
    </source>
</reference>
<dbReference type="SUPFAM" id="SSF57756">
    <property type="entry name" value="Retrovirus zinc finger-like domains"/>
    <property type="match status" value="2"/>
</dbReference>
<feature type="region of interest" description="Disordered" evidence="2">
    <location>
        <begin position="191"/>
        <end position="211"/>
    </location>
</feature>
<evidence type="ECO:0000313" key="4">
    <source>
        <dbReference type="EMBL" id="KAB7496895.1"/>
    </source>
</evidence>
<dbReference type="InterPro" id="IPR001878">
    <property type="entry name" value="Znf_CCHC"/>
</dbReference>
<comment type="caution">
    <text evidence="4">The sequence shown here is derived from an EMBL/GenBank/DDBJ whole genome shotgun (WGS) entry which is preliminary data.</text>
</comment>
<evidence type="ECO:0000313" key="5">
    <source>
        <dbReference type="Proteomes" id="UP000326759"/>
    </source>
</evidence>
<dbReference type="Gene3D" id="4.10.60.10">
    <property type="entry name" value="Zinc finger, CCHC-type"/>
    <property type="match status" value="2"/>
</dbReference>
<dbReference type="EMBL" id="SEYY01020933">
    <property type="protein sequence ID" value="KAB7496895.1"/>
    <property type="molecule type" value="Genomic_DNA"/>
</dbReference>
<dbReference type="GO" id="GO:0008270">
    <property type="term" value="F:zinc ion binding"/>
    <property type="evidence" value="ECO:0007669"/>
    <property type="project" value="UniProtKB-KW"/>
</dbReference>
<keyword evidence="1" id="KW-0479">Metal-binding</keyword>
<dbReference type="Pfam" id="PF00098">
    <property type="entry name" value="zf-CCHC"/>
    <property type="match status" value="1"/>
</dbReference>
<protein>
    <recommendedName>
        <fullName evidence="3">CCHC-type domain-containing protein</fullName>
    </recommendedName>
</protein>
<feature type="region of interest" description="Disordered" evidence="2">
    <location>
        <begin position="1"/>
        <end position="26"/>
    </location>
</feature>
<evidence type="ECO:0000259" key="3">
    <source>
        <dbReference type="PROSITE" id="PS50158"/>
    </source>
</evidence>
<feature type="domain" description="CCHC-type" evidence="3">
    <location>
        <begin position="57"/>
        <end position="70"/>
    </location>
</feature>
<keyword evidence="1" id="KW-0862">Zinc</keyword>
<sequence length="236" mass="25391">MCRKVGGASSVSKEDVNGGDIDDKQVKGATGCQEEGLDKNGDANHHNNVQKKKRVVCVACGDKGHKAANCSLLENMEVVECCSKCLSPDHTSEGCSEVQVRKIMRDQAAAVTVKILTIILVIVKTSASGAKNNTDGHLRKDCPTADLCRHCEESNHPSWTCDKKCKYCNENLDGHVRKDCPLAVKRFRGRGLGRGSSRGGGRRGRGSSRGGGFSGSTCYNCNEVGHMSRFCPQKGF</sequence>
<dbReference type="OrthoDB" id="3863715at2759"/>
<dbReference type="Proteomes" id="UP000326759">
    <property type="component" value="Unassembled WGS sequence"/>
</dbReference>
<dbReference type="PROSITE" id="PS50158">
    <property type="entry name" value="ZF_CCHC"/>
    <property type="match status" value="2"/>
</dbReference>
<name>A0A5N5SRT7_9CRUS</name>
<dbReference type="SMART" id="SM00343">
    <property type="entry name" value="ZnF_C2HC"/>
    <property type="match status" value="5"/>
</dbReference>